<dbReference type="GO" id="GO:0005737">
    <property type="term" value="C:cytoplasm"/>
    <property type="evidence" value="ECO:0007669"/>
    <property type="project" value="TreeGrafter"/>
</dbReference>
<keyword evidence="3 8" id="KW-0479">Metal-binding</keyword>
<gene>
    <name evidence="11" type="ORF">BN1204_053340</name>
</gene>
<feature type="compositionally biased region" description="Basic and acidic residues" evidence="9">
    <location>
        <begin position="252"/>
        <end position="272"/>
    </location>
</feature>
<evidence type="ECO:0000256" key="1">
    <source>
        <dbReference type="ARBA" id="ARBA00004123"/>
    </source>
</evidence>
<name>A0A0F7UI09_NEOCL</name>
<feature type="compositionally biased region" description="Low complexity" evidence="9">
    <location>
        <begin position="405"/>
        <end position="423"/>
    </location>
</feature>
<evidence type="ECO:0000313" key="11">
    <source>
        <dbReference type="EMBL" id="CEL69629.1"/>
    </source>
</evidence>
<feature type="compositionally biased region" description="Acidic residues" evidence="9">
    <location>
        <begin position="729"/>
        <end position="738"/>
    </location>
</feature>
<dbReference type="GO" id="GO:0008270">
    <property type="term" value="F:zinc ion binding"/>
    <property type="evidence" value="ECO:0007669"/>
    <property type="project" value="UniProtKB-KW"/>
</dbReference>
<dbReference type="GO" id="GO:0005634">
    <property type="term" value="C:nucleus"/>
    <property type="evidence" value="ECO:0007669"/>
    <property type="project" value="UniProtKB-SubCell"/>
</dbReference>
<feature type="region of interest" description="Disordered" evidence="9">
    <location>
        <begin position="338"/>
        <end position="452"/>
    </location>
</feature>
<feature type="region of interest" description="Disordered" evidence="9">
    <location>
        <begin position="609"/>
        <end position="738"/>
    </location>
</feature>
<evidence type="ECO:0000256" key="4">
    <source>
        <dbReference type="ARBA" id="ARBA00022737"/>
    </source>
</evidence>
<protein>
    <submittedName>
        <fullName evidence="11">Zinc finger (CCCH type) protein, putative</fullName>
    </submittedName>
</protein>
<dbReference type="AlphaFoldDB" id="A0A0F7UI09"/>
<feature type="compositionally biased region" description="Gly residues" evidence="9">
    <location>
        <begin position="719"/>
        <end position="728"/>
    </location>
</feature>
<feature type="domain" description="C3H1-type" evidence="10">
    <location>
        <begin position="524"/>
        <end position="549"/>
    </location>
</feature>
<keyword evidence="7" id="KW-0539">Nucleus</keyword>
<dbReference type="GO" id="GO:0008143">
    <property type="term" value="F:poly(A) binding"/>
    <property type="evidence" value="ECO:0007669"/>
    <property type="project" value="InterPro"/>
</dbReference>
<feature type="zinc finger region" description="C3H1-type" evidence="8">
    <location>
        <begin position="524"/>
        <end position="549"/>
    </location>
</feature>
<dbReference type="PANTHER" id="PTHR14738">
    <property type="entry name" value="ZINC FINGER CCCH DOMAIN-CONTAINING PROTEIN 14"/>
    <property type="match status" value="1"/>
</dbReference>
<feature type="compositionally biased region" description="Polar residues" evidence="9">
    <location>
        <begin position="649"/>
        <end position="676"/>
    </location>
</feature>
<accession>A0A0F7UI09</accession>
<sequence>MSKDTRGEVMAASAGAAPADAEGEEGRSYVFLRSLSGSKIHTIQGEIMQKLEAIMVGQKGAEVGPDEATIQEDMTILNEYVWHLLTQEVASQGRLKKELAEFLQTNTEEFVSWLDTLLARHDPEASASAEEGALDGAETPPSVRAHSGDKKGRYRSDVSPLSRDESRHGRSSRRSAESSDRYRSRHRASRHYEDCKREDRHRRRHEESREDRHRSRRRRDYDDRSRSPYSRRDKDYHRSPDQYHSSSHPRGRHEDDRESSRVAHARDGDGRAGRLIGLAVKQATGAVRRSGGAERSDALQGHAFPASEDCRGMSRRSRSRSAGRVRAIVLVDERGAVRGRGESAEERRDDAARDGAPQADVAGLNGEAAATGKTKAILRPNPRYAAGGGAGSPALLSDRRPPFLSSPSHPAGAARPGAGFPGSPHDDLSRHPHGSNAGFGEPYQPSYGAFPASGAEMDMEMGVPGAPGEGSYAPFPTPANTEEQLDLNRGGAAFLAVGGSAGPKAVAPGLGGGDPAGAQPFAPGKVRKRCIKWPRCPFGANCMYIHPTAKCTKWPRCAFGDACFYWHPAVMCKFGANCANPFCNYTHEPIDPSLAAAAASAVGASLPTGDQTGAAESPAQGVSAGSHGDKATGAGFLGTRGHDGFYRNKTWTPGNQDASGSSASNESGQDLQSSVEALSHTLPGTPPELRRRREEEANFQGEGKPLLLPPAAAPLAGSLGDGAAGTVGEGDEEGVMEG</sequence>
<proteinExistence type="inferred from homology"/>
<dbReference type="PANTHER" id="PTHR14738:SF29">
    <property type="entry name" value="ZINC FINGER CCCH DOMAIN-CONTAINING PROTEIN 14"/>
    <property type="match status" value="1"/>
</dbReference>
<dbReference type="GO" id="GO:0043488">
    <property type="term" value="P:regulation of mRNA stability"/>
    <property type="evidence" value="ECO:0007669"/>
    <property type="project" value="InterPro"/>
</dbReference>
<evidence type="ECO:0000256" key="5">
    <source>
        <dbReference type="ARBA" id="ARBA00022771"/>
    </source>
</evidence>
<dbReference type="InterPro" id="IPR000571">
    <property type="entry name" value="Znf_CCCH"/>
</dbReference>
<comment type="similarity">
    <text evidence="2">Belongs to the ZC3H14 family.</text>
</comment>
<feature type="region of interest" description="Disordered" evidence="9">
    <location>
        <begin position="123"/>
        <end position="322"/>
    </location>
</feature>
<evidence type="ECO:0000256" key="9">
    <source>
        <dbReference type="SAM" id="MobiDB-lite"/>
    </source>
</evidence>
<feature type="compositionally biased region" description="Basic and acidic residues" evidence="9">
    <location>
        <begin position="146"/>
        <end position="182"/>
    </location>
</feature>
<keyword evidence="6 8" id="KW-0862">Zinc</keyword>
<evidence type="ECO:0000256" key="7">
    <source>
        <dbReference type="ARBA" id="ARBA00023242"/>
    </source>
</evidence>
<dbReference type="Gene3D" id="4.10.1000.40">
    <property type="match status" value="2"/>
</dbReference>
<organism evidence="11">
    <name type="scientific">Neospora caninum (strain Liverpool)</name>
    <dbReference type="NCBI Taxonomy" id="572307"/>
    <lineage>
        <taxon>Eukaryota</taxon>
        <taxon>Sar</taxon>
        <taxon>Alveolata</taxon>
        <taxon>Apicomplexa</taxon>
        <taxon>Conoidasida</taxon>
        <taxon>Coccidia</taxon>
        <taxon>Eucoccidiorida</taxon>
        <taxon>Eimeriorina</taxon>
        <taxon>Sarcocystidae</taxon>
        <taxon>Neospora</taxon>
    </lineage>
</organism>
<keyword evidence="4" id="KW-0677">Repeat</keyword>
<feature type="compositionally biased region" description="Basic and acidic residues" evidence="9">
    <location>
        <begin position="205"/>
        <end position="241"/>
    </location>
</feature>
<dbReference type="InterPro" id="IPR040366">
    <property type="entry name" value="Nab2/ZC3H14"/>
</dbReference>
<dbReference type="EMBL" id="LN714486">
    <property type="protein sequence ID" value="CEL69629.1"/>
    <property type="molecule type" value="Genomic_DNA"/>
</dbReference>
<feature type="compositionally biased region" description="Basic and acidic residues" evidence="9">
    <location>
        <begin position="338"/>
        <end position="353"/>
    </location>
</feature>
<reference evidence="11" key="1">
    <citation type="journal article" date="2015" name="PLoS ONE">
        <title>Comprehensive Evaluation of Toxoplasma gondii VEG and Neospora caninum LIV Genomes with Tachyzoite Stage Transcriptome and Proteome Defines Novel Transcript Features.</title>
        <authorList>
            <person name="Ramaprasad A."/>
            <person name="Mourier T."/>
            <person name="Naeem R."/>
            <person name="Malas T.B."/>
            <person name="Moussa E."/>
            <person name="Panigrahi A."/>
            <person name="Vermont S.J."/>
            <person name="Otto T.D."/>
            <person name="Wastling J."/>
            <person name="Pain A."/>
        </authorList>
    </citation>
    <scope>NUCLEOTIDE SEQUENCE</scope>
    <source>
        <strain evidence="11">Liverpool</strain>
    </source>
</reference>
<evidence type="ECO:0000256" key="3">
    <source>
        <dbReference type="ARBA" id="ARBA00022723"/>
    </source>
</evidence>
<keyword evidence="5 8" id="KW-0863">Zinc-finger</keyword>
<feature type="compositionally biased region" description="Basic residues" evidence="9">
    <location>
        <begin position="313"/>
        <end position="322"/>
    </location>
</feature>
<evidence type="ECO:0000259" key="10">
    <source>
        <dbReference type="PROSITE" id="PS50103"/>
    </source>
</evidence>
<evidence type="ECO:0000256" key="6">
    <source>
        <dbReference type="ARBA" id="ARBA00022833"/>
    </source>
</evidence>
<evidence type="ECO:0000256" key="2">
    <source>
        <dbReference type="ARBA" id="ARBA00008423"/>
    </source>
</evidence>
<dbReference type="Pfam" id="PF14608">
    <property type="entry name" value="zf-CCCH_2"/>
    <property type="match status" value="3"/>
</dbReference>
<comment type="subcellular location">
    <subcellularLocation>
        <location evidence="1">Nucleus</location>
    </subcellularLocation>
</comment>
<dbReference type="PROSITE" id="PS50103">
    <property type="entry name" value="ZF_C3H1"/>
    <property type="match status" value="1"/>
</dbReference>
<evidence type="ECO:0000256" key="8">
    <source>
        <dbReference type="PROSITE-ProRule" id="PRU00723"/>
    </source>
</evidence>